<proteinExistence type="predicted"/>
<dbReference type="AlphaFoldDB" id="A0AAV4M612"/>
<accession>A0AAV4M612</accession>
<evidence type="ECO:0000313" key="1">
    <source>
        <dbReference type="EMBL" id="GIX67506.1"/>
    </source>
</evidence>
<dbReference type="EMBL" id="BPLR01019407">
    <property type="protein sequence ID" value="GIX67506.1"/>
    <property type="molecule type" value="Genomic_DNA"/>
</dbReference>
<protein>
    <submittedName>
        <fullName evidence="1">Uncharacterized protein</fullName>
    </submittedName>
</protein>
<evidence type="ECO:0000313" key="2">
    <source>
        <dbReference type="Proteomes" id="UP001054945"/>
    </source>
</evidence>
<gene>
    <name evidence="1" type="ORF">CEXT_438821</name>
</gene>
<keyword evidence="2" id="KW-1185">Reference proteome</keyword>
<reference evidence="1 2" key="1">
    <citation type="submission" date="2021-06" db="EMBL/GenBank/DDBJ databases">
        <title>Caerostris extrusa draft genome.</title>
        <authorList>
            <person name="Kono N."/>
            <person name="Arakawa K."/>
        </authorList>
    </citation>
    <scope>NUCLEOTIDE SEQUENCE [LARGE SCALE GENOMIC DNA]</scope>
</reference>
<name>A0AAV4M612_CAEEX</name>
<dbReference type="Proteomes" id="UP001054945">
    <property type="component" value="Unassembled WGS sequence"/>
</dbReference>
<organism evidence="1 2">
    <name type="scientific">Caerostris extrusa</name>
    <name type="common">Bark spider</name>
    <name type="synonym">Caerostris bankana</name>
    <dbReference type="NCBI Taxonomy" id="172846"/>
    <lineage>
        <taxon>Eukaryota</taxon>
        <taxon>Metazoa</taxon>
        <taxon>Ecdysozoa</taxon>
        <taxon>Arthropoda</taxon>
        <taxon>Chelicerata</taxon>
        <taxon>Arachnida</taxon>
        <taxon>Araneae</taxon>
        <taxon>Araneomorphae</taxon>
        <taxon>Entelegynae</taxon>
        <taxon>Araneoidea</taxon>
        <taxon>Araneidae</taxon>
        <taxon>Caerostris</taxon>
    </lineage>
</organism>
<comment type="caution">
    <text evidence="1">The sequence shown here is derived from an EMBL/GenBank/DDBJ whole genome shotgun (WGS) entry which is preliminary data.</text>
</comment>
<sequence length="89" mass="10534">MSKVCERQDHKRMNKTLVYETCQEVDFTEALSYDPPKKHYKQNFFHKIWLNVQAGQFWGINRETSGICCTLGKFDYQPLEVPSPELFLT</sequence>